<evidence type="ECO:0000259" key="1">
    <source>
        <dbReference type="Pfam" id="PF02517"/>
    </source>
</evidence>
<proteinExistence type="predicted"/>
<organism evidence="2 3">
    <name type="scientific">Duganella vulcania</name>
    <dbReference type="NCBI Taxonomy" id="2692166"/>
    <lineage>
        <taxon>Bacteria</taxon>
        <taxon>Pseudomonadati</taxon>
        <taxon>Pseudomonadota</taxon>
        <taxon>Betaproteobacteria</taxon>
        <taxon>Burkholderiales</taxon>
        <taxon>Oxalobacteraceae</taxon>
        <taxon>Telluria group</taxon>
        <taxon>Duganella</taxon>
    </lineage>
</organism>
<gene>
    <name evidence="2" type="ORF">GTP91_15020</name>
</gene>
<dbReference type="InterPro" id="IPR003675">
    <property type="entry name" value="Rce1/LyrA-like_dom"/>
</dbReference>
<dbReference type="GO" id="GO:0004175">
    <property type="term" value="F:endopeptidase activity"/>
    <property type="evidence" value="ECO:0007669"/>
    <property type="project" value="UniProtKB-ARBA"/>
</dbReference>
<dbReference type="EMBL" id="WWCW01000047">
    <property type="protein sequence ID" value="MYM88480.1"/>
    <property type="molecule type" value="Genomic_DNA"/>
</dbReference>
<dbReference type="GO" id="GO:0080120">
    <property type="term" value="P:CAAX-box protein maturation"/>
    <property type="evidence" value="ECO:0007669"/>
    <property type="project" value="UniProtKB-ARBA"/>
</dbReference>
<comment type="caution">
    <text evidence="2">The sequence shown here is derived from an EMBL/GenBank/DDBJ whole genome shotgun (WGS) entry which is preliminary data.</text>
</comment>
<keyword evidence="2" id="KW-0378">Hydrolase</keyword>
<dbReference type="AlphaFoldDB" id="A0A845G4A6"/>
<evidence type="ECO:0000313" key="2">
    <source>
        <dbReference type="EMBL" id="MYM88480.1"/>
    </source>
</evidence>
<evidence type="ECO:0000313" key="3">
    <source>
        <dbReference type="Proteomes" id="UP000470302"/>
    </source>
</evidence>
<protein>
    <submittedName>
        <fullName evidence="2">JDVT-CTERM system CAAX-type protease</fullName>
    </submittedName>
</protein>
<dbReference type="GO" id="GO:0006508">
    <property type="term" value="P:proteolysis"/>
    <property type="evidence" value="ECO:0007669"/>
    <property type="project" value="UniProtKB-KW"/>
</dbReference>
<dbReference type="Proteomes" id="UP000470302">
    <property type="component" value="Unassembled WGS sequence"/>
</dbReference>
<accession>A0A845G4A6</accession>
<dbReference type="NCBIfam" id="NF033192">
    <property type="entry name" value="JDVT-CAAX"/>
    <property type="match status" value="1"/>
</dbReference>
<sequence>MTHFCSSQLQAPDLAVCLRLLLLSPALEECVVRAGLQEWMTRQLAASNGGLPLTRGGPVLVSTAVFGLLHIGSGWQHALAVLAPGLALALLYQRTRSWTWCALAHSGMNAFAISVCGLQINF</sequence>
<reference evidence="2 3" key="1">
    <citation type="submission" date="2020-01" db="EMBL/GenBank/DDBJ databases">
        <title>Novel species isolated from a subtropical stream in China.</title>
        <authorList>
            <person name="Lu H."/>
        </authorList>
    </citation>
    <scope>NUCLEOTIDE SEQUENCE [LARGE SCALE GENOMIC DNA]</scope>
    <source>
        <strain evidence="2 3">FT82W</strain>
    </source>
</reference>
<feature type="domain" description="CAAX prenyl protease 2/Lysostaphin resistance protein A-like" evidence="1">
    <location>
        <begin position="14"/>
        <end position="111"/>
    </location>
</feature>
<dbReference type="Pfam" id="PF02517">
    <property type="entry name" value="Rce1-like"/>
    <property type="match status" value="1"/>
</dbReference>
<name>A0A845G4A6_9BURK</name>
<keyword evidence="2" id="KW-0645">Protease</keyword>